<keyword evidence="6" id="KW-0805">Transcription regulation</keyword>
<evidence type="ECO:0000256" key="4">
    <source>
        <dbReference type="ARBA" id="ARBA00023267"/>
    </source>
</evidence>
<dbReference type="Pfam" id="PF02237">
    <property type="entry name" value="BPL_C"/>
    <property type="match status" value="1"/>
</dbReference>
<dbReference type="GO" id="GO:0016874">
    <property type="term" value="F:ligase activity"/>
    <property type="evidence" value="ECO:0007669"/>
    <property type="project" value="UniProtKB-KW"/>
</dbReference>
<dbReference type="Pfam" id="PF08279">
    <property type="entry name" value="HTH_11"/>
    <property type="match status" value="1"/>
</dbReference>
<dbReference type="RefSeq" id="WP_189446165.1">
    <property type="nucleotide sequence ID" value="NZ_BMZI01000009.1"/>
</dbReference>
<dbReference type="EC" id="6.3.4.15" evidence="6"/>
<feature type="binding site" evidence="6">
    <location>
        <begin position="91"/>
        <end position="93"/>
    </location>
    <ligand>
        <name>biotin</name>
        <dbReference type="ChEBI" id="CHEBI:57586"/>
    </ligand>
</feature>
<dbReference type="HAMAP" id="MF_00978">
    <property type="entry name" value="Bifunct_BirA"/>
    <property type="match status" value="1"/>
</dbReference>
<dbReference type="SUPFAM" id="SSF46785">
    <property type="entry name" value="Winged helix' DNA-binding domain"/>
    <property type="match status" value="1"/>
</dbReference>
<feature type="domain" description="BPL/LPL catalytic" evidence="7">
    <location>
        <begin position="64"/>
        <end position="261"/>
    </location>
</feature>
<dbReference type="PROSITE" id="PS51733">
    <property type="entry name" value="BPL_LPL_CATALYTIC"/>
    <property type="match status" value="1"/>
</dbReference>
<keyword evidence="2 6" id="KW-0547">Nucleotide-binding</keyword>
<protein>
    <recommendedName>
        <fullName evidence="6">Bifunctional ligase/repressor BirA</fullName>
    </recommendedName>
    <alternativeName>
        <fullName evidence="6">Biotin operon repressor</fullName>
    </alternativeName>
    <alternativeName>
        <fullName evidence="6">Biotin--[acetyl-CoA-carboxylase] ligase</fullName>
        <ecNumber evidence="6">6.3.4.15</ecNumber>
    </alternativeName>
    <alternativeName>
        <fullName evidence="6">Biotin--protein ligase</fullName>
    </alternativeName>
    <alternativeName>
        <fullName evidence="6">Biotin-[acetyl-CoA carboxylase] synthetase</fullName>
    </alternativeName>
</protein>
<name>A0ABQ3EGD8_9GAMM</name>
<keyword evidence="9" id="KW-1185">Reference proteome</keyword>
<keyword evidence="6" id="KW-0678">Repressor</keyword>
<dbReference type="PANTHER" id="PTHR12835">
    <property type="entry name" value="BIOTIN PROTEIN LIGASE"/>
    <property type="match status" value="1"/>
</dbReference>
<comment type="caution">
    <text evidence="6">Lacks conserved residue(s) required for the propagation of feature annotation.</text>
</comment>
<keyword evidence="6" id="KW-0804">Transcription</keyword>
<dbReference type="InterPro" id="IPR030855">
    <property type="entry name" value="Bifunct_BirA"/>
</dbReference>
<comment type="similarity">
    <text evidence="6">Belongs to the biotin--protein ligase family.</text>
</comment>
<dbReference type="InterPro" id="IPR003142">
    <property type="entry name" value="BPL_C"/>
</dbReference>
<evidence type="ECO:0000256" key="1">
    <source>
        <dbReference type="ARBA" id="ARBA00022598"/>
    </source>
</evidence>
<keyword evidence="1 6" id="KW-0436">Ligase</keyword>
<evidence type="ECO:0000256" key="5">
    <source>
        <dbReference type="ARBA" id="ARBA00047846"/>
    </source>
</evidence>
<sequence>MGIGDLIRLLGDGNTHSGQELGDTLGVSRTAVWKQLKKLEAMDLPLEAVKGRGYRLIESLDSLEGSRIVSQLAADPRRRLHRLFIEDVLDSTNTFLRDRFRQGAGHAEVCLAESQTAGRGRRGKSWSTSWGRSLIFSLGWRFEGGVVALEGLSLAVGVALAELLEREGAEVALKWPNDVLLRVDGEWRKLAGILLEVTGDVEGPCEVVIGIGLNVGLSENGRLAAGQPAAALTDVLTPPPSRNALAAGLIESLLTLLPAFERTGFPAWQQAWNARHAYAGRHVRVHQGRQEYEAEAQGVDSSGNLLVALDGETRALTGGEISIRPS</sequence>
<evidence type="ECO:0000256" key="6">
    <source>
        <dbReference type="HAMAP-Rule" id="MF_00978"/>
    </source>
</evidence>
<dbReference type="InterPro" id="IPR036388">
    <property type="entry name" value="WH-like_DNA-bd_sf"/>
</dbReference>
<evidence type="ECO:0000259" key="7">
    <source>
        <dbReference type="PROSITE" id="PS51733"/>
    </source>
</evidence>
<keyword evidence="4 6" id="KW-0092">Biotin</keyword>
<dbReference type="InterPro" id="IPR045864">
    <property type="entry name" value="aa-tRNA-synth_II/BPL/LPL"/>
</dbReference>
<feature type="binding site" evidence="6">
    <location>
        <position position="115"/>
    </location>
    <ligand>
        <name>biotin</name>
        <dbReference type="ChEBI" id="CHEBI:57586"/>
    </ligand>
</feature>
<gene>
    <name evidence="6 8" type="primary">birA</name>
    <name evidence="8" type="ORF">GCM10009038_36350</name>
</gene>
<dbReference type="NCBIfam" id="TIGR00121">
    <property type="entry name" value="birA_ligase"/>
    <property type="match status" value="1"/>
</dbReference>
<evidence type="ECO:0000313" key="9">
    <source>
        <dbReference type="Proteomes" id="UP000646745"/>
    </source>
</evidence>
<evidence type="ECO:0000256" key="2">
    <source>
        <dbReference type="ARBA" id="ARBA00022741"/>
    </source>
</evidence>
<keyword evidence="3 6" id="KW-0067">ATP-binding</keyword>
<keyword evidence="6" id="KW-0238">DNA-binding</keyword>
<dbReference type="Gene3D" id="1.10.10.10">
    <property type="entry name" value="Winged helix-like DNA-binding domain superfamily/Winged helix DNA-binding domain"/>
    <property type="match status" value="1"/>
</dbReference>
<dbReference type="InterPro" id="IPR004408">
    <property type="entry name" value="Biotin_CoA_COase_ligase"/>
</dbReference>
<evidence type="ECO:0000313" key="8">
    <source>
        <dbReference type="EMBL" id="GHB33939.1"/>
    </source>
</evidence>
<comment type="function">
    <text evidence="6">Acts both as a biotin--[acetyl-CoA-carboxylase] ligase and a biotin-operon repressor. In the presence of ATP, BirA activates biotin to form the BirA-biotinyl-5'-adenylate (BirA-bio-5'-AMP or holoBirA) complex. HoloBirA can either transfer the biotinyl moiety to the biotin carboxyl carrier protein (BCCP) subunit of acetyl-CoA carboxylase, or bind to the biotin operator site and inhibit transcription of the operon.</text>
</comment>
<evidence type="ECO:0000256" key="3">
    <source>
        <dbReference type="ARBA" id="ARBA00022840"/>
    </source>
</evidence>
<dbReference type="Gene3D" id="2.30.30.100">
    <property type="match status" value="1"/>
</dbReference>
<dbReference type="InterPro" id="IPR008988">
    <property type="entry name" value="Transcriptional_repressor_C"/>
</dbReference>
<dbReference type="SUPFAM" id="SSF50037">
    <property type="entry name" value="C-terminal domain of transcriptional repressors"/>
    <property type="match status" value="1"/>
</dbReference>
<dbReference type="InterPro" id="IPR013196">
    <property type="entry name" value="HTH_11"/>
</dbReference>
<dbReference type="SUPFAM" id="SSF55681">
    <property type="entry name" value="Class II aaRS and biotin synthetases"/>
    <property type="match status" value="1"/>
</dbReference>
<feature type="DNA-binding region" description="H-T-H motif" evidence="6">
    <location>
        <begin position="18"/>
        <end position="37"/>
    </location>
</feature>
<dbReference type="EMBL" id="BMZI01000009">
    <property type="protein sequence ID" value="GHB33939.1"/>
    <property type="molecule type" value="Genomic_DNA"/>
</dbReference>
<dbReference type="InterPro" id="IPR004143">
    <property type="entry name" value="BPL_LPL_catalytic"/>
</dbReference>
<reference evidence="9" key="1">
    <citation type="journal article" date="2019" name="Int. J. Syst. Evol. Microbiol.">
        <title>The Global Catalogue of Microorganisms (GCM) 10K type strain sequencing project: providing services to taxonomists for standard genome sequencing and annotation.</title>
        <authorList>
            <consortium name="The Broad Institute Genomics Platform"/>
            <consortium name="The Broad Institute Genome Sequencing Center for Infectious Disease"/>
            <person name="Wu L."/>
            <person name="Ma J."/>
        </authorList>
    </citation>
    <scope>NUCLEOTIDE SEQUENCE [LARGE SCALE GENOMIC DNA]</scope>
    <source>
        <strain evidence="9">KCTC 32998</strain>
    </source>
</reference>
<proteinExistence type="inferred from homology"/>
<dbReference type="Gene3D" id="3.30.930.10">
    <property type="entry name" value="Bira Bifunctional Protein, Domain 2"/>
    <property type="match status" value="1"/>
</dbReference>
<dbReference type="PANTHER" id="PTHR12835:SF5">
    <property type="entry name" value="BIOTIN--PROTEIN LIGASE"/>
    <property type="match status" value="1"/>
</dbReference>
<accession>A0ABQ3EGD8</accession>
<comment type="caution">
    <text evidence="8">The sequence shown here is derived from an EMBL/GenBank/DDBJ whole genome shotgun (WGS) entry which is preliminary data.</text>
</comment>
<organism evidence="8 9">
    <name type="scientific">Salinicola rhizosphaerae</name>
    <dbReference type="NCBI Taxonomy" id="1443141"/>
    <lineage>
        <taxon>Bacteria</taxon>
        <taxon>Pseudomonadati</taxon>
        <taxon>Pseudomonadota</taxon>
        <taxon>Gammaproteobacteria</taxon>
        <taxon>Oceanospirillales</taxon>
        <taxon>Halomonadaceae</taxon>
        <taxon>Salinicola</taxon>
    </lineage>
</organism>
<comment type="catalytic activity">
    <reaction evidence="5 6">
        <text>biotin + L-lysyl-[protein] + ATP = N(6)-biotinyl-L-lysyl-[protein] + AMP + diphosphate + H(+)</text>
        <dbReference type="Rhea" id="RHEA:11756"/>
        <dbReference type="Rhea" id="RHEA-COMP:9752"/>
        <dbReference type="Rhea" id="RHEA-COMP:10505"/>
        <dbReference type="ChEBI" id="CHEBI:15378"/>
        <dbReference type="ChEBI" id="CHEBI:29969"/>
        <dbReference type="ChEBI" id="CHEBI:30616"/>
        <dbReference type="ChEBI" id="CHEBI:33019"/>
        <dbReference type="ChEBI" id="CHEBI:57586"/>
        <dbReference type="ChEBI" id="CHEBI:83144"/>
        <dbReference type="ChEBI" id="CHEBI:456215"/>
        <dbReference type="EC" id="6.3.4.15"/>
    </reaction>
</comment>
<feature type="binding site" evidence="6">
    <location>
        <begin position="119"/>
        <end position="121"/>
    </location>
    <ligand>
        <name>biotin</name>
        <dbReference type="ChEBI" id="CHEBI:57586"/>
    </ligand>
</feature>
<dbReference type="Proteomes" id="UP000646745">
    <property type="component" value="Unassembled WGS sequence"/>
</dbReference>
<dbReference type="InterPro" id="IPR036390">
    <property type="entry name" value="WH_DNA-bd_sf"/>
</dbReference>
<dbReference type="Pfam" id="PF03099">
    <property type="entry name" value="BPL_LplA_LipB"/>
    <property type="match status" value="1"/>
</dbReference>
<dbReference type="CDD" id="cd16442">
    <property type="entry name" value="BPL"/>
    <property type="match status" value="1"/>
</dbReference>